<dbReference type="SUPFAM" id="SSF89796">
    <property type="entry name" value="CoA-transferase family III (CaiB/BaiF)"/>
    <property type="match status" value="2"/>
</dbReference>
<dbReference type="InterPro" id="IPR023606">
    <property type="entry name" value="CoA-Trfase_III_dom_1_sf"/>
</dbReference>
<proteinExistence type="predicted"/>
<keyword evidence="2" id="KW-1185">Reference proteome</keyword>
<name>A0A556ACE6_9BURK</name>
<dbReference type="PANTHER" id="PTHR48229">
    <property type="entry name" value="CAIB/BAIF FAMILY ENZYME (AFU_ORTHOLOGUE AFUA_1G05360)-RELATED"/>
    <property type="match status" value="1"/>
</dbReference>
<organism evidence="1 2">
    <name type="scientific">Verticiella sediminum</name>
    <dbReference type="NCBI Taxonomy" id="1247510"/>
    <lineage>
        <taxon>Bacteria</taxon>
        <taxon>Pseudomonadati</taxon>
        <taxon>Pseudomonadota</taxon>
        <taxon>Betaproteobacteria</taxon>
        <taxon>Burkholderiales</taxon>
        <taxon>Alcaligenaceae</taxon>
        <taxon>Verticiella</taxon>
    </lineage>
</organism>
<dbReference type="InterPro" id="IPR052985">
    <property type="entry name" value="CoA-trans_III_biosynth/detox"/>
</dbReference>
<comment type="caution">
    <text evidence="1">The sequence shown here is derived from an EMBL/GenBank/DDBJ whole genome shotgun (WGS) entry which is preliminary data.</text>
</comment>
<protein>
    <recommendedName>
        <fullName evidence="3">CoA transferase</fullName>
    </recommendedName>
</protein>
<dbReference type="OrthoDB" id="9058532at2"/>
<evidence type="ECO:0000313" key="2">
    <source>
        <dbReference type="Proteomes" id="UP000318405"/>
    </source>
</evidence>
<gene>
    <name evidence="1" type="ORF">FOZ76_22335</name>
</gene>
<accession>A0A556ACE6</accession>
<dbReference type="Gene3D" id="3.40.50.10540">
    <property type="entry name" value="Crotonobetainyl-coa:carnitine coa-transferase, domain 1"/>
    <property type="match status" value="1"/>
</dbReference>
<dbReference type="EMBL" id="VLTJ01000039">
    <property type="protein sequence ID" value="TSH90550.1"/>
    <property type="molecule type" value="Genomic_DNA"/>
</dbReference>
<dbReference type="Proteomes" id="UP000318405">
    <property type="component" value="Unassembled WGS sequence"/>
</dbReference>
<dbReference type="PANTHER" id="PTHR48229:SF1">
    <property type="entry name" value="ALPHA METHYLACYL-COA RACEMASE-RELATED"/>
    <property type="match status" value="1"/>
</dbReference>
<dbReference type="Pfam" id="PF02515">
    <property type="entry name" value="CoA_transf_3"/>
    <property type="match status" value="1"/>
</dbReference>
<dbReference type="GO" id="GO:0003824">
    <property type="term" value="F:catalytic activity"/>
    <property type="evidence" value="ECO:0007669"/>
    <property type="project" value="InterPro"/>
</dbReference>
<reference evidence="1 2" key="1">
    <citation type="submission" date="2019-07" db="EMBL/GenBank/DDBJ databases">
        <title>Qingshengfaniella alkalisoli gen. nov., sp. nov., isolated from saline soil.</title>
        <authorList>
            <person name="Xu L."/>
            <person name="Huang X.-X."/>
            <person name="Sun J.-Q."/>
        </authorList>
    </citation>
    <scope>NUCLEOTIDE SEQUENCE [LARGE SCALE GENOMIC DNA]</scope>
    <source>
        <strain evidence="1 2">DSM 27279</strain>
    </source>
</reference>
<evidence type="ECO:0008006" key="3">
    <source>
        <dbReference type="Google" id="ProtNLM"/>
    </source>
</evidence>
<evidence type="ECO:0000313" key="1">
    <source>
        <dbReference type="EMBL" id="TSH90550.1"/>
    </source>
</evidence>
<dbReference type="InterPro" id="IPR003673">
    <property type="entry name" value="CoA-Trfase_fam_III"/>
</dbReference>
<sequence length="499" mass="53900">MNYMLDGTRALPYTATASGGVAMSNPTHDETRALEAREAVKALLAPHQAVPDELLSRLRLHGSAQEFDSPHKLVLASASAVGAFALGVEQYWRLAGGPGQSIGIDWMQAASGLNPGHFQTQSGYALPALSLLTELKADFYETADGRWFFPIGSYPHLRDGVLELLDCANTQTALAAGIGRWRADDLEQAFAERKLPGVYARSQQEWLAHPQGSLLAQVPPISLEKIGDSAPEPPRLLERPLQALRVLDMGHVIAGPVVARTLAEHGADVLRIGAPTNQDPFRQTVDTNIGKRSAFLDLDVPLDHAKVRELMTGADVIVQSWRPGSLERRGLGAADAAALRPGVIYVSVSAFGDEGAWRERGGFEQLGQAVSGVTVREAVGGRPRVVPTYLLNDYLSGYLGAAGVMQALMRRATEGGSYHVRVSLARTSMWVQDLGLLPFDAGRGERRHFADGLRPVLQTRESAYGPLRQLPPIAQFSHTPARWDLPPAPNGAHAPAWRC</sequence>
<dbReference type="AlphaFoldDB" id="A0A556ACE6"/>